<dbReference type="Proteomes" id="UP000178735">
    <property type="component" value="Unassembled WGS sequence"/>
</dbReference>
<name>A0A1F7WF43_9BACT</name>
<keyword evidence="2" id="KW-1133">Transmembrane helix</keyword>
<dbReference type="EMBL" id="MGFH01000236">
    <property type="protein sequence ID" value="OGM01456.1"/>
    <property type="molecule type" value="Genomic_DNA"/>
</dbReference>
<keyword evidence="2" id="KW-0472">Membrane</keyword>
<feature type="transmembrane region" description="Helical" evidence="2">
    <location>
        <begin position="25"/>
        <end position="45"/>
    </location>
</feature>
<dbReference type="STRING" id="1817813.A2008_12945"/>
<accession>A0A1F7WF43</accession>
<comment type="caution">
    <text evidence="3">The sequence shown here is derived from an EMBL/GenBank/DDBJ whole genome shotgun (WGS) entry which is preliminary data.</text>
</comment>
<protein>
    <submittedName>
        <fullName evidence="3">Uncharacterized protein</fullName>
    </submittedName>
</protein>
<evidence type="ECO:0000256" key="1">
    <source>
        <dbReference type="SAM" id="MobiDB-lite"/>
    </source>
</evidence>
<gene>
    <name evidence="3" type="ORF">A2008_12945</name>
</gene>
<organism evidence="3 4">
    <name type="scientific">Candidatus Wallbacteria bacterium GWC2_49_35</name>
    <dbReference type="NCBI Taxonomy" id="1817813"/>
    <lineage>
        <taxon>Bacteria</taxon>
        <taxon>Candidatus Walliibacteriota</taxon>
    </lineage>
</organism>
<evidence type="ECO:0000313" key="4">
    <source>
        <dbReference type="Proteomes" id="UP000178735"/>
    </source>
</evidence>
<reference evidence="3 4" key="1">
    <citation type="journal article" date="2016" name="Nat. Commun.">
        <title>Thousands of microbial genomes shed light on interconnected biogeochemical processes in an aquifer system.</title>
        <authorList>
            <person name="Anantharaman K."/>
            <person name="Brown C.T."/>
            <person name="Hug L.A."/>
            <person name="Sharon I."/>
            <person name="Castelle C.J."/>
            <person name="Probst A.J."/>
            <person name="Thomas B.C."/>
            <person name="Singh A."/>
            <person name="Wilkins M.J."/>
            <person name="Karaoz U."/>
            <person name="Brodie E.L."/>
            <person name="Williams K.H."/>
            <person name="Hubbard S.S."/>
            <person name="Banfield J.F."/>
        </authorList>
    </citation>
    <scope>NUCLEOTIDE SEQUENCE [LARGE SCALE GENOMIC DNA]</scope>
</reference>
<feature type="region of interest" description="Disordered" evidence="1">
    <location>
        <begin position="113"/>
        <end position="140"/>
    </location>
</feature>
<evidence type="ECO:0000256" key="2">
    <source>
        <dbReference type="SAM" id="Phobius"/>
    </source>
</evidence>
<dbReference type="AlphaFoldDB" id="A0A1F7WF43"/>
<keyword evidence="2" id="KW-0812">Transmembrane</keyword>
<evidence type="ECO:0000313" key="3">
    <source>
        <dbReference type="EMBL" id="OGM01456.1"/>
    </source>
</evidence>
<sequence length="243" mass="27513">MYKTIRKSQLDGLSVLYTNTNRRGMLIPMILIGMFIFIMFFFTLMKWNSSNRRMNYQDVWGKKALYLAKGGTQLALLKVSMMPTECYDALSISQLKNPYFSFKIAAERIAAGKKPVNPNPKESDFNPGPQFLTGASDNRDSLLQDPAYVGTKEEPLSGELNAFIKAFTDDIRLSGPDTDPITGERTTPYKHGFAATKVKVLAVKGQQLYNKQTVELTVKAWVYDGMNIKREKEVTKIVEVERK</sequence>
<proteinExistence type="predicted"/>